<reference evidence="2 3" key="1">
    <citation type="submission" date="2020-08" db="EMBL/GenBank/DDBJ databases">
        <title>Genomic Encyclopedia of Type Strains, Phase IV (KMG-IV): sequencing the most valuable type-strain genomes for metagenomic binning, comparative biology and taxonomic classification.</title>
        <authorList>
            <person name="Goeker M."/>
        </authorList>
    </citation>
    <scope>NUCLEOTIDE SEQUENCE [LARGE SCALE GENOMIC DNA]</scope>
    <source>
        <strain evidence="2 3">DSM 2461</strain>
    </source>
</reference>
<accession>A0A841RGF7</accession>
<keyword evidence="3" id="KW-1185">Reference proteome</keyword>
<proteinExistence type="predicted"/>
<dbReference type="Proteomes" id="UP000587760">
    <property type="component" value="Unassembled WGS sequence"/>
</dbReference>
<protein>
    <submittedName>
        <fullName evidence="2">Putative transcriptional regulator of viral defense system</fullName>
    </submittedName>
</protein>
<evidence type="ECO:0000313" key="2">
    <source>
        <dbReference type="EMBL" id="MBB6481869.1"/>
    </source>
</evidence>
<sequence>MINNKQVLKLLEDKKLIRSKELTSIGMDRKAILRMVDSGELRKIAYGLYCSPDYIPGPYHSLIEAQKLVDKGVICLTSALSYYEIGVQNPSLVWMAIPRNSWITERQDIPVRIVKFSGNAYEEGIVDRDMDGVSVKIYSIAKTLADCFKYRNKIGMETVIEALQLVVQNNMATIDEILYYADICRVRNVMKPYLESIL</sequence>
<organism evidence="2 3">
    <name type="scientific">Spirochaeta isovalerica</name>
    <dbReference type="NCBI Taxonomy" id="150"/>
    <lineage>
        <taxon>Bacteria</taxon>
        <taxon>Pseudomonadati</taxon>
        <taxon>Spirochaetota</taxon>
        <taxon>Spirochaetia</taxon>
        <taxon>Spirochaetales</taxon>
        <taxon>Spirochaetaceae</taxon>
        <taxon>Spirochaeta</taxon>
    </lineage>
</organism>
<dbReference type="Pfam" id="PF13338">
    <property type="entry name" value="AbiEi_4"/>
    <property type="match status" value="1"/>
</dbReference>
<evidence type="ECO:0000259" key="1">
    <source>
        <dbReference type="Pfam" id="PF13338"/>
    </source>
</evidence>
<name>A0A841RGF7_9SPIO</name>
<dbReference type="RefSeq" id="WP_221439928.1">
    <property type="nucleotide sequence ID" value="NZ_JACHGJ010000008.1"/>
</dbReference>
<dbReference type="AlphaFoldDB" id="A0A841RGF7"/>
<dbReference type="InterPro" id="IPR025159">
    <property type="entry name" value="AbiEi_N"/>
</dbReference>
<evidence type="ECO:0000313" key="3">
    <source>
        <dbReference type="Proteomes" id="UP000587760"/>
    </source>
</evidence>
<comment type="caution">
    <text evidence="2">The sequence shown here is derived from an EMBL/GenBank/DDBJ whole genome shotgun (WGS) entry which is preliminary data.</text>
</comment>
<dbReference type="EMBL" id="JACHGJ010000008">
    <property type="protein sequence ID" value="MBB6481869.1"/>
    <property type="molecule type" value="Genomic_DNA"/>
</dbReference>
<feature type="domain" description="AbiEi antitoxin N-terminal" evidence="1">
    <location>
        <begin position="6"/>
        <end position="52"/>
    </location>
</feature>
<gene>
    <name evidence="2" type="ORF">HNR50_003550</name>
</gene>